<organism evidence="2 3">
    <name type="scientific">Eisenbergiella tayi</name>
    <dbReference type="NCBI Taxonomy" id="1432052"/>
    <lineage>
        <taxon>Bacteria</taxon>
        <taxon>Bacillati</taxon>
        <taxon>Bacillota</taxon>
        <taxon>Clostridia</taxon>
        <taxon>Lachnospirales</taxon>
        <taxon>Lachnospiraceae</taxon>
        <taxon>Eisenbergiella</taxon>
    </lineage>
</organism>
<comment type="caution">
    <text evidence="2">The sequence shown here is derived from an EMBL/GenBank/DDBJ whole genome shotgun (WGS) entry which is preliminary data.</text>
</comment>
<evidence type="ECO:0000256" key="1">
    <source>
        <dbReference type="ARBA" id="ARBA00005564"/>
    </source>
</evidence>
<accession>A0A1E3A990</accession>
<dbReference type="EMBL" id="MCGH01000002">
    <property type="protein sequence ID" value="ODM05057.1"/>
    <property type="molecule type" value="Genomic_DNA"/>
</dbReference>
<reference evidence="2 3" key="1">
    <citation type="submission" date="2016-07" db="EMBL/GenBank/DDBJ databases">
        <title>Characterization of isolates of Eisenbergiella tayi derived from blood cultures, using whole genome sequencing.</title>
        <authorList>
            <person name="Burdz T."/>
            <person name="Wiebe D."/>
            <person name="Huynh C."/>
            <person name="Bernard K."/>
        </authorList>
    </citation>
    <scope>NUCLEOTIDE SEQUENCE [LARGE SCALE GENOMIC DNA]</scope>
    <source>
        <strain evidence="2 3">NML 110608</strain>
    </source>
</reference>
<dbReference type="AlphaFoldDB" id="A0A1E3A990"/>
<dbReference type="EC" id="3.1.1.31" evidence="2"/>
<dbReference type="GO" id="GO:0017057">
    <property type="term" value="F:6-phosphogluconolactonase activity"/>
    <property type="evidence" value="ECO:0007669"/>
    <property type="project" value="UniProtKB-EC"/>
</dbReference>
<dbReference type="SUPFAM" id="SSF51004">
    <property type="entry name" value="C-terminal (heme d1) domain of cytochrome cd1-nitrite reductase"/>
    <property type="match status" value="1"/>
</dbReference>
<evidence type="ECO:0000313" key="2">
    <source>
        <dbReference type="EMBL" id="ODM05057.1"/>
    </source>
</evidence>
<name>A0A1E3A990_9FIRM</name>
<dbReference type="InterPro" id="IPR015943">
    <property type="entry name" value="WD40/YVTN_repeat-like_dom_sf"/>
</dbReference>
<dbReference type="PANTHER" id="PTHR30344">
    <property type="entry name" value="6-PHOSPHOGLUCONOLACTONASE-RELATED"/>
    <property type="match status" value="1"/>
</dbReference>
<sequence>MKTQENSKTVKLYTGSYNAPVLTGDGSAYQGNGEGICLWSFDEETGGLEKQESYGQALNASWLTFSPDCHLLYAVNELDDYQGTHGGALSAYKIEDDGRLAMINILPVMGAAPCHVSCDEQRRFVYTANYNGGSLSCFRLAEDGSLSEMYWQLVHQFGEKENRDGRDRLRNPVRQEKPHVHSAAIKGDTLWIADLGTDEVSCMAPGKCGGEMERAASVFLPVGSGPRSIAFSNDGSHVYVTCELSNEIAVLQWEKEEKRISVQQMISSLPENDGNGEKTQSSTVGGIVLSPDGRYLYVGNRGDDSIGVYHVDNQGSLIGVQWISSDGRNPRGFQISPSGRWLLAANQDSDNLVVFERDGETGKLEKRWVYEAGAVVCLQFLK</sequence>
<keyword evidence="2" id="KW-0378">Hydrolase</keyword>
<dbReference type="PATRIC" id="fig|1432052.4.peg.1053"/>
<evidence type="ECO:0000313" key="3">
    <source>
        <dbReference type="Proteomes" id="UP000094067"/>
    </source>
</evidence>
<gene>
    <name evidence="2" type="primary">pgl_2</name>
    <name evidence="2" type="ORF">BEI61_00940</name>
</gene>
<dbReference type="Pfam" id="PF10282">
    <property type="entry name" value="Lactonase"/>
    <property type="match status" value="1"/>
</dbReference>
<dbReference type="PANTHER" id="PTHR30344:SF1">
    <property type="entry name" value="6-PHOSPHOGLUCONOLACTONASE"/>
    <property type="match status" value="1"/>
</dbReference>
<protein>
    <submittedName>
        <fullName evidence="2">6-phosphogluconolactonase</fullName>
        <ecNumber evidence="2">3.1.1.31</ecNumber>
    </submittedName>
</protein>
<dbReference type="Gene3D" id="2.130.10.10">
    <property type="entry name" value="YVTN repeat-like/Quinoprotein amine dehydrogenase"/>
    <property type="match status" value="1"/>
</dbReference>
<dbReference type="Proteomes" id="UP000094067">
    <property type="component" value="Unassembled WGS sequence"/>
</dbReference>
<comment type="similarity">
    <text evidence="1">Belongs to the cycloisomerase 2 family.</text>
</comment>
<dbReference type="RefSeq" id="WP_069151450.1">
    <property type="nucleotide sequence ID" value="NZ_MCGH01000002.1"/>
</dbReference>
<dbReference type="InterPro" id="IPR050282">
    <property type="entry name" value="Cycloisomerase_2"/>
</dbReference>
<dbReference type="InterPro" id="IPR011048">
    <property type="entry name" value="Haem_d1_sf"/>
</dbReference>
<proteinExistence type="inferred from homology"/>
<dbReference type="InterPro" id="IPR019405">
    <property type="entry name" value="Lactonase_7-beta_prop"/>
</dbReference>